<protein>
    <submittedName>
        <fullName evidence="2">Uncharacterized protein</fullName>
    </submittedName>
</protein>
<dbReference type="Proteomes" id="UP000070544">
    <property type="component" value="Unassembled WGS sequence"/>
</dbReference>
<name>A0A139A3V6_GONPJ</name>
<organism evidence="2 3">
    <name type="scientific">Gonapodya prolifera (strain JEL478)</name>
    <name type="common">Monoblepharis prolifera</name>
    <dbReference type="NCBI Taxonomy" id="1344416"/>
    <lineage>
        <taxon>Eukaryota</taxon>
        <taxon>Fungi</taxon>
        <taxon>Fungi incertae sedis</taxon>
        <taxon>Chytridiomycota</taxon>
        <taxon>Chytridiomycota incertae sedis</taxon>
        <taxon>Monoblepharidomycetes</taxon>
        <taxon>Monoblepharidales</taxon>
        <taxon>Gonapodyaceae</taxon>
        <taxon>Gonapodya</taxon>
    </lineage>
</organism>
<reference evidence="2 3" key="1">
    <citation type="journal article" date="2015" name="Genome Biol. Evol.">
        <title>Phylogenomic analyses indicate that early fungi evolved digesting cell walls of algal ancestors of land plants.</title>
        <authorList>
            <person name="Chang Y."/>
            <person name="Wang S."/>
            <person name="Sekimoto S."/>
            <person name="Aerts A.L."/>
            <person name="Choi C."/>
            <person name="Clum A."/>
            <person name="LaButti K.M."/>
            <person name="Lindquist E.A."/>
            <person name="Yee Ngan C."/>
            <person name="Ohm R.A."/>
            <person name="Salamov A.A."/>
            <person name="Grigoriev I.V."/>
            <person name="Spatafora J.W."/>
            <person name="Berbee M.L."/>
        </authorList>
    </citation>
    <scope>NUCLEOTIDE SEQUENCE [LARGE SCALE GENOMIC DNA]</scope>
    <source>
        <strain evidence="2 3">JEL478</strain>
    </source>
</reference>
<dbReference type="EMBL" id="KQ965802">
    <property type="protein sequence ID" value="KXS11482.1"/>
    <property type="molecule type" value="Genomic_DNA"/>
</dbReference>
<feature type="region of interest" description="Disordered" evidence="1">
    <location>
        <begin position="476"/>
        <end position="500"/>
    </location>
</feature>
<feature type="region of interest" description="Disordered" evidence="1">
    <location>
        <begin position="302"/>
        <end position="347"/>
    </location>
</feature>
<feature type="compositionally biased region" description="Polar residues" evidence="1">
    <location>
        <begin position="142"/>
        <end position="159"/>
    </location>
</feature>
<feature type="region of interest" description="Disordered" evidence="1">
    <location>
        <begin position="104"/>
        <end position="159"/>
    </location>
</feature>
<keyword evidence="3" id="KW-1185">Reference proteome</keyword>
<feature type="region of interest" description="Disordered" evidence="1">
    <location>
        <begin position="172"/>
        <end position="194"/>
    </location>
</feature>
<gene>
    <name evidence="2" type="ORF">M427DRAFT_138257</name>
</gene>
<proteinExistence type="predicted"/>
<feature type="compositionally biased region" description="Polar residues" evidence="1">
    <location>
        <begin position="328"/>
        <end position="347"/>
    </location>
</feature>
<accession>A0A139A3V6</accession>
<evidence type="ECO:0000313" key="3">
    <source>
        <dbReference type="Proteomes" id="UP000070544"/>
    </source>
</evidence>
<dbReference type="AlphaFoldDB" id="A0A139A3V6"/>
<sequence length="542" mass="57666">MSHLISQRAQLPQDTVVADAGAPEFYLPPAAAPVGHEFQGNEGRHLADANHGLARPLRQSASPLVPNSGDVHAEVTPFGLFPGLNRHTLSSDMRFVGHSQELRNPSFYPSHQETLPPRQPSYDCARRSSYGGSPSFLAGGDSFQTTRSQPQGNGSLQSTGFYISPSLRYQAPSIPPRPALSHPTHHPQRSPQLRPVLNSMSFDPGIRRSSAQFSFILPPRPAHSGYGHQSTLPVQPFTGQIPPYISALLEKQLAAAAAIAASLGTGALWTSAEVDKRDPTIGRSPAQIFQGARAASLVLGSPNPAVSDAKPKLAPASTGTKRGRADSDTPSAPETIKRQNFSGSPASSVSKFELAFPVSSGTSDSLLCPPTPSTLPLPYIPTHSSLNPHTQLGTSPGGIFGHQAFRPSAAPAPQKDQSMMAATGPETLRNPNLPSMLPESLVSFDNADEFERNYLEGRDCFDDEGTERYLTEVFAEAPTPGSDGHNGAPQSPPAEPLTGGGTSLMARDAVENVLDGGDQLRSNFQARLDFARTRICRVPNHS</sequence>
<evidence type="ECO:0000256" key="1">
    <source>
        <dbReference type="SAM" id="MobiDB-lite"/>
    </source>
</evidence>
<evidence type="ECO:0000313" key="2">
    <source>
        <dbReference type="EMBL" id="KXS11482.1"/>
    </source>
</evidence>